<dbReference type="EMBL" id="BK016062">
    <property type="protein sequence ID" value="DAF92031.1"/>
    <property type="molecule type" value="Genomic_DNA"/>
</dbReference>
<accession>A0A8S5UC05</accession>
<name>A0A8S5UC05_9CAUD</name>
<sequence>MKHIDILEAFETEIGVINQVEKPLTSDSLFWLN</sequence>
<proteinExistence type="predicted"/>
<evidence type="ECO:0000313" key="1">
    <source>
        <dbReference type="EMBL" id="DAF92031.1"/>
    </source>
</evidence>
<reference evidence="1" key="1">
    <citation type="journal article" date="2021" name="Proc. Natl. Acad. Sci. U.S.A.">
        <title>A Catalog of Tens of Thousands of Viruses from Human Metagenomes Reveals Hidden Associations with Chronic Diseases.</title>
        <authorList>
            <person name="Tisza M.J."/>
            <person name="Buck C.B."/>
        </authorList>
    </citation>
    <scope>NUCLEOTIDE SEQUENCE</scope>
    <source>
        <strain evidence="1">CtZkC8</strain>
    </source>
</reference>
<protein>
    <submittedName>
        <fullName evidence="1">Uncharacterized protein</fullName>
    </submittedName>
</protein>
<organism evidence="1">
    <name type="scientific">Podoviridae sp. ctZkC8</name>
    <dbReference type="NCBI Taxonomy" id="2825259"/>
    <lineage>
        <taxon>Viruses</taxon>
        <taxon>Duplodnaviria</taxon>
        <taxon>Heunggongvirae</taxon>
        <taxon>Uroviricota</taxon>
        <taxon>Caudoviricetes</taxon>
    </lineage>
</organism>